<dbReference type="RefSeq" id="WP_084016901.1">
    <property type="nucleotide sequence ID" value="NZ_FWXS01000003.1"/>
</dbReference>
<keyword evidence="5" id="KW-1185">Reference proteome</keyword>
<dbReference type="NCBIfam" id="TIGR04183">
    <property type="entry name" value="Por_Secre_tail"/>
    <property type="match status" value="1"/>
</dbReference>
<sequence length="673" mass="75290">MKKYYLPFLCVGLLSGTLLSQNTFVTGNAKVKVQPGTLFYHGGSFNVKAAASDDRVIVNDGNIKINGAFVNEVADGKNFVSTYDEITENYGQVIIATTNPTVVSANLNRLTMEKQSINQDDFSWGQFAIPYRFANVGEAYSTLFGGTYSGANRYVSSFMVWDNITRPEYDHKFANIAIEPTDYVILNLTNDSHLMTEMDFGQRLFEYSGTPSNGAYNVTFRPSIYPTSAWSAWKNTLNSHREKYSTYIEEHIRDLVANEDNYGRYYFQFGNPYTSNIDLSRLGQNELNGDGMYFTDLAGVVKISSMDWGQTTGVDVAGVGKVRATWNGTTWAGNVNALIVKPFEGFYIALNDAADRNDRTFSFTDGLKTFANTPAFPGGAGPSNRGLDQNEDFFSSDQSAEAEDRLANLSTLVLSSSSSRSSFYQLGLNLYTEDDIQTGNTVYVVVDTKTQSGIAQPLESDYDDFQKGFFLSQENANGSEVNSPNRIMQINAINPRYVSKPIPLFFQTNEGDMSAYYVKADLFYKNIFSKLNPEDINFVDGNSFFFYDKIQDVLLPITTDFSYYIERPEEAQSSRYVVYWNGGPEAGSERMSVSDEIAGKTEVYKDGETHKIRFNETWSSADIAVYDMTGRSIFKKEGVKTNVDFTLDLPNTSVYVVKIQSNTGETVTQKILR</sequence>
<keyword evidence="1 3" id="KW-0732">Signal</keyword>
<protein>
    <submittedName>
        <fullName evidence="4">Por secretion system C-terminal sorting domain-containing protein</fullName>
    </submittedName>
</protein>
<dbReference type="EMBL" id="FWXS01000003">
    <property type="protein sequence ID" value="SMC53314.1"/>
    <property type="molecule type" value="Genomic_DNA"/>
</dbReference>
<evidence type="ECO:0000256" key="2">
    <source>
        <dbReference type="SAM" id="MobiDB-lite"/>
    </source>
</evidence>
<dbReference type="OrthoDB" id="1272926at2"/>
<evidence type="ECO:0000313" key="4">
    <source>
        <dbReference type="EMBL" id="SMC53314.1"/>
    </source>
</evidence>
<reference evidence="4 5" key="1">
    <citation type="submission" date="2017-04" db="EMBL/GenBank/DDBJ databases">
        <authorList>
            <person name="Afonso C.L."/>
            <person name="Miller P.J."/>
            <person name="Scott M.A."/>
            <person name="Spackman E."/>
            <person name="Goraichik I."/>
            <person name="Dimitrov K.M."/>
            <person name="Suarez D.L."/>
            <person name="Swayne D.E."/>
        </authorList>
    </citation>
    <scope>NUCLEOTIDE SEQUENCE [LARGE SCALE GENOMIC DNA]</scope>
    <source>
        <strain evidence="4 5">CGMCC 1.12708</strain>
    </source>
</reference>
<accession>A0A1W1ZY36</accession>
<feature type="signal peptide" evidence="3">
    <location>
        <begin position="1"/>
        <end position="20"/>
    </location>
</feature>
<evidence type="ECO:0000256" key="1">
    <source>
        <dbReference type="ARBA" id="ARBA00022729"/>
    </source>
</evidence>
<evidence type="ECO:0000256" key="3">
    <source>
        <dbReference type="SAM" id="SignalP"/>
    </source>
</evidence>
<dbReference type="InterPro" id="IPR026444">
    <property type="entry name" value="Secre_tail"/>
</dbReference>
<evidence type="ECO:0000313" key="5">
    <source>
        <dbReference type="Proteomes" id="UP000192393"/>
    </source>
</evidence>
<proteinExistence type="predicted"/>
<dbReference type="Proteomes" id="UP000192393">
    <property type="component" value="Unassembled WGS sequence"/>
</dbReference>
<feature type="chain" id="PRO_5013388980" evidence="3">
    <location>
        <begin position="21"/>
        <end position="673"/>
    </location>
</feature>
<name>A0A1W1ZY36_9FLAO</name>
<feature type="region of interest" description="Disordered" evidence="2">
    <location>
        <begin position="375"/>
        <end position="397"/>
    </location>
</feature>
<dbReference type="AlphaFoldDB" id="A0A1W1ZY36"/>
<dbReference type="STRING" id="1434700.SAMN06296427_103327"/>
<organism evidence="4 5">
    <name type="scientific">Moheibacter sediminis</name>
    <dbReference type="NCBI Taxonomy" id="1434700"/>
    <lineage>
        <taxon>Bacteria</taxon>
        <taxon>Pseudomonadati</taxon>
        <taxon>Bacteroidota</taxon>
        <taxon>Flavobacteriia</taxon>
        <taxon>Flavobacteriales</taxon>
        <taxon>Weeksellaceae</taxon>
        <taxon>Moheibacter</taxon>
    </lineage>
</organism>
<gene>
    <name evidence="4" type="ORF">SAMN06296427_103327</name>
</gene>